<dbReference type="AlphaFoldDB" id="B8C683"/>
<feature type="region of interest" description="Disordered" evidence="1">
    <location>
        <begin position="63"/>
        <end position="114"/>
    </location>
</feature>
<protein>
    <submittedName>
        <fullName evidence="2">Uncharacterized protein</fullName>
    </submittedName>
</protein>
<organism evidence="2 3">
    <name type="scientific">Thalassiosira pseudonana</name>
    <name type="common">Marine diatom</name>
    <name type="synonym">Cyclotella nana</name>
    <dbReference type="NCBI Taxonomy" id="35128"/>
    <lineage>
        <taxon>Eukaryota</taxon>
        <taxon>Sar</taxon>
        <taxon>Stramenopiles</taxon>
        <taxon>Ochrophyta</taxon>
        <taxon>Bacillariophyta</taxon>
        <taxon>Coscinodiscophyceae</taxon>
        <taxon>Thalassiosirophycidae</taxon>
        <taxon>Thalassiosirales</taxon>
        <taxon>Thalassiosiraceae</taxon>
        <taxon>Thalassiosira</taxon>
    </lineage>
</organism>
<gene>
    <name evidence="2" type="ORF">THAPSDRAFT_6332</name>
</gene>
<evidence type="ECO:0000256" key="1">
    <source>
        <dbReference type="SAM" id="MobiDB-lite"/>
    </source>
</evidence>
<dbReference type="PaxDb" id="35128-Thaps6332"/>
<dbReference type="KEGG" id="tps:THAPSDRAFT_6332"/>
<dbReference type="GeneID" id="7442715"/>
<keyword evidence="3" id="KW-1185">Reference proteome</keyword>
<feature type="region of interest" description="Disordered" evidence="1">
    <location>
        <begin position="22"/>
        <end position="46"/>
    </location>
</feature>
<dbReference type="HOGENOM" id="CLU_2126095_0_0_1"/>
<name>B8C683_THAPS</name>
<reference evidence="2 3" key="1">
    <citation type="journal article" date="2004" name="Science">
        <title>The genome of the diatom Thalassiosira pseudonana: ecology, evolution, and metabolism.</title>
        <authorList>
            <person name="Armbrust E.V."/>
            <person name="Berges J.A."/>
            <person name="Bowler C."/>
            <person name="Green B.R."/>
            <person name="Martinez D."/>
            <person name="Putnam N.H."/>
            <person name="Zhou S."/>
            <person name="Allen A.E."/>
            <person name="Apt K.E."/>
            <person name="Bechner M."/>
            <person name="Brzezinski M.A."/>
            <person name="Chaal B.K."/>
            <person name="Chiovitti A."/>
            <person name="Davis A.K."/>
            <person name="Demarest M.S."/>
            <person name="Detter J.C."/>
            <person name="Glavina T."/>
            <person name="Goodstein D."/>
            <person name="Hadi M.Z."/>
            <person name="Hellsten U."/>
            <person name="Hildebrand M."/>
            <person name="Jenkins B.D."/>
            <person name="Jurka J."/>
            <person name="Kapitonov V.V."/>
            <person name="Kroger N."/>
            <person name="Lau W.W."/>
            <person name="Lane T.W."/>
            <person name="Larimer F.W."/>
            <person name="Lippmeier J.C."/>
            <person name="Lucas S."/>
            <person name="Medina M."/>
            <person name="Montsant A."/>
            <person name="Obornik M."/>
            <person name="Parker M.S."/>
            <person name="Palenik B."/>
            <person name="Pazour G.J."/>
            <person name="Richardson P.M."/>
            <person name="Rynearson T.A."/>
            <person name="Saito M.A."/>
            <person name="Schwartz D.C."/>
            <person name="Thamatrakoln K."/>
            <person name="Valentin K."/>
            <person name="Vardi A."/>
            <person name="Wilkerson F.P."/>
            <person name="Rokhsar D.S."/>
        </authorList>
    </citation>
    <scope>NUCLEOTIDE SEQUENCE [LARGE SCALE GENOMIC DNA]</scope>
    <source>
        <strain evidence="2 3">CCMP1335</strain>
    </source>
</reference>
<reference evidence="2 3" key="2">
    <citation type="journal article" date="2008" name="Nature">
        <title>The Phaeodactylum genome reveals the evolutionary history of diatom genomes.</title>
        <authorList>
            <person name="Bowler C."/>
            <person name="Allen A.E."/>
            <person name="Badger J.H."/>
            <person name="Grimwood J."/>
            <person name="Jabbari K."/>
            <person name="Kuo A."/>
            <person name="Maheswari U."/>
            <person name="Martens C."/>
            <person name="Maumus F."/>
            <person name="Otillar R.P."/>
            <person name="Rayko E."/>
            <person name="Salamov A."/>
            <person name="Vandepoele K."/>
            <person name="Beszteri B."/>
            <person name="Gruber A."/>
            <person name="Heijde M."/>
            <person name="Katinka M."/>
            <person name="Mock T."/>
            <person name="Valentin K."/>
            <person name="Verret F."/>
            <person name="Berges J.A."/>
            <person name="Brownlee C."/>
            <person name="Cadoret J.P."/>
            <person name="Chiovitti A."/>
            <person name="Choi C.J."/>
            <person name="Coesel S."/>
            <person name="De Martino A."/>
            <person name="Detter J.C."/>
            <person name="Durkin C."/>
            <person name="Falciatore A."/>
            <person name="Fournet J."/>
            <person name="Haruta M."/>
            <person name="Huysman M.J."/>
            <person name="Jenkins B.D."/>
            <person name="Jiroutova K."/>
            <person name="Jorgensen R.E."/>
            <person name="Joubert Y."/>
            <person name="Kaplan A."/>
            <person name="Kroger N."/>
            <person name="Kroth P.G."/>
            <person name="La Roche J."/>
            <person name="Lindquist E."/>
            <person name="Lommer M."/>
            <person name="Martin-Jezequel V."/>
            <person name="Lopez P.J."/>
            <person name="Lucas S."/>
            <person name="Mangogna M."/>
            <person name="McGinnis K."/>
            <person name="Medlin L.K."/>
            <person name="Montsant A."/>
            <person name="Oudot-Le Secq M.P."/>
            <person name="Napoli C."/>
            <person name="Obornik M."/>
            <person name="Parker M.S."/>
            <person name="Petit J.L."/>
            <person name="Porcel B.M."/>
            <person name="Poulsen N."/>
            <person name="Robison M."/>
            <person name="Rychlewski L."/>
            <person name="Rynearson T.A."/>
            <person name="Schmutz J."/>
            <person name="Shapiro H."/>
            <person name="Siaut M."/>
            <person name="Stanley M."/>
            <person name="Sussman M.R."/>
            <person name="Taylor A.R."/>
            <person name="Vardi A."/>
            <person name="von Dassow P."/>
            <person name="Vyverman W."/>
            <person name="Willis A."/>
            <person name="Wyrwicz L.S."/>
            <person name="Rokhsar D.S."/>
            <person name="Weissenbach J."/>
            <person name="Armbrust E.V."/>
            <person name="Green B.R."/>
            <person name="Van de Peer Y."/>
            <person name="Grigoriev I.V."/>
        </authorList>
    </citation>
    <scope>NUCLEOTIDE SEQUENCE [LARGE SCALE GENOMIC DNA]</scope>
    <source>
        <strain evidence="2 3">CCMP1335</strain>
    </source>
</reference>
<proteinExistence type="predicted"/>
<dbReference type="EMBL" id="CM000643">
    <property type="protein sequence ID" value="EED91635.1"/>
    <property type="molecule type" value="Genomic_DNA"/>
</dbReference>
<feature type="compositionally biased region" description="Basic and acidic residues" evidence="1">
    <location>
        <begin position="89"/>
        <end position="114"/>
    </location>
</feature>
<dbReference type="InParanoid" id="B8C683"/>
<dbReference type="Proteomes" id="UP000001449">
    <property type="component" value="Chromosome 6"/>
</dbReference>
<accession>B8C683</accession>
<sequence>MAELSSPCKRSKGEELFLVHLQRMSAPDPHPEDAEDDHDYPHPRKTAHSVGEELFNIHLKRSEGLDPDYDVEEDGKKAVGGGVEGVADDDVKKSSRGYELRSRDAKHGIDKGHK</sequence>
<dbReference type="RefSeq" id="XP_002291528.1">
    <property type="nucleotide sequence ID" value="XM_002291492.1"/>
</dbReference>
<evidence type="ECO:0000313" key="3">
    <source>
        <dbReference type="Proteomes" id="UP000001449"/>
    </source>
</evidence>
<evidence type="ECO:0000313" key="2">
    <source>
        <dbReference type="EMBL" id="EED91635.1"/>
    </source>
</evidence>